<dbReference type="InterPro" id="IPR009014">
    <property type="entry name" value="Transketo_C/PFOR_II"/>
</dbReference>
<feature type="non-terminal residue" evidence="1">
    <location>
        <position position="1"/>
    </location>
</feature>
<evidence type="ECO:0000313" key="1">
    <source>
        <dbReference type="EMBL" id="KKK85859.1"/>
    </source>
</evidence>
<dbReference type="AlphaFoldDB" id="A0A0F9B5K6"/>
<comment type="caution">
    <text evidence="1">The sequence shown here is derived from an EMBL/GenBank/DDBJ whole genome shotgun (WGS) entry which is preliminary data.</text>
</comment>
<sequence>FLIQNNIKNVNVLNFALPDEFIEHGSNEDLLKNLKLDSTSISKKILKTIYDNKKALLR</sequence>
<organism evidence="1">
    <name type="scientific">marine sediment metagenome</name>
    <dbReference type="NCBI Taxonomy" id="412755"/>
    <lineage>
        <taxon>unclassified sequences</taxon>
        <taxon>metagenomes</taxon>
        <taxon>ecological metagenomes</taxon>
    </lineage>
</organism>
<evidence type="ECO:0008006" key="2">
    <source>
        <dbReference type="Google" id="ProtNLM"/>
    </source>
</evidence>
<protein>
    <recommendedName>
        <fullName evidence="2">Transketolase C-terminal domain-containing protein</fullName>
    </recommendedName>
</protein>
<proteinExistence type="predicted"/>
<accession>A0A0F9B5K6</accession>
<gene>
    <name evidence="1" type="ORF">LCGC14_2769040</name>
</gene>
<dbReference type="Gene3D" id="3.40.50.920">
    <property type="match status" value="1"/>
</dbReference>
<reference evidence="1" key="1">
    <citation type="journal article" date="2015" name="Nature">
        <title>Complex archaea that bridge the gap between prokaryotes and eukaryotes.</title>
        <authorList>
            <person name="Spang A."/>
            <person name="Saw J.H."/>
            <person name="Jorgensen S.L."/>
            <person name="Zaremba-Niedzwiedzka K."/>
            <person name="Martijn J."/>
            <person name="Lind A.E."/>
            <person name="van Eijk R."/>
            <person name="Schleper C."/>
            <person name="Guy L."/>
            <person name="Ettema T.J."/>
        </authorList>
    </citation>
    <scope>NUCLEOTIDE SEQUENCE</scope>
</reference>
<dbReference type="EMBL" id="LAZR01051115">
    <property type="protein sequence ID" value="KKK85859.1"/>
    <property type="molecule type" value="Genomic_DNA"/>
</dbReference>
<name>A0A0F9B5K6_9ZZZZ</name>